<evidence type="ECO:0000256" key="1">
    <source>
        <dbReference type="ARBA" id="ARBA00022448"/>
    </source>
</evidence>
<dbReference type="RefSeq" id="WP_311985595.1">
    <property type="nucleotide sequence ID" value="NZ_JARQBZ010000028.1"/>
</dbReference>
<dbReference type="PROSITE" id="PS50893">
    <property type="entry name" value="ABC_TRANSPORTER_2"/>
    <property type="match status" value="1"/>
</dbReference>
<keyword evidence="3" id="KW-0547">Nucleotide-binding</keyword>
<evidence type="ECO:0000256" key="2">
    <source>
        <dbReference type="ARBA" id="ARBA00022592"/>
    </source>
</evidence>
<comment type="caution">
    <text evidence="6">The sequence shown here is derived from an EMBL/GenBank/DDBJ whole genome shotgun (WGS) entry which is preliminary data.</text>
</comment>
<reference evidence="6" key="1">
    <citation type="submission" date="2023-03" db="EMBL/GenBank/DDBJ databases">
        <authorList>
            <person name="Shen W."/>
            <person name="Cai J."/>
        </authorList>
    </citation>
    <scope>NUCLEOTIDE SEQUENCE</scope>
    <source>
        <strain evidence="6">P96-3</strain>
    </source>
</reference>
<sequence length="219" mass="24987">MTNTIIKTEQLSYSANDKNILKNISFQIKEGDLITISGPSGSGKSTLLKLIANMIRPTSGDIYFNGKKIDLYSSTDYRKEVSYFFQNPVLFGETVRDNLTFPYEIRNLSFDEPKAISLLESVKLTSDYLNKSIDSLSGGEKQRIAFVRNLLFQPKVLLLDEVTSALDHENRLIIYDIIHSLNQNKQITILWVTHNEEEFLSSNQQLIINNGMIKEDINE</sequence>
<dbReference type="SMART" id="SM00382">
    <property type="entry name" value="AAA"/>
    <property type="match status" value="1"/>
</dbReference>
<dbReference type="GO" id="GO:0006817">
    <property type="term" value="P:phosphate ion transport"/>
    <property type="evidence" value="ECO:0007669"/>
    <property type="project" value="UniProtKB-KW"/>
</dbReference>
<dbReference type="SUPFAM" id="SSF52540">
    <property type="entry name" value="P-loop containing nucleoside triphosphate hydrolases"/>
    <property type="match status" value="1"/>
</dbReference>
<dbReference type="EMBL" id="JARQBZ010000028">
    <property type="protein sequence ID" value="MDT2834874.1"/>
    <property type="molecule type" value="Genomic_DNA"/>
</dbReference>
<keyword evidence="4 6" id="KW-0067">ATP-binding</keyword>
<proteinExistence type="predicted"/>
<evidence type="ECO:0000259" key="5">
    <source>
        <dbReference type="PROSITE" id="PS50893"/>
    </source>
</evidence>
<dbReference type="PANTHER" id="PTHR43423">
    <property type="entry name" value="ABC TRANSPORTER I FAMILY MEMBER 17"/>
    <property type="match status" value="1"/>
</dbReference>
<dbReference type="InterPro" id="IPR027417">
    <property type="entry name" value="P-loop_NTPase"/>
</dbReference>
<keyword evidence="2" id="KW-0592">Phosphate transport</keyword>
<evidence type="ECO:0000256" key="3">
    <source>
        <dbReference type="ARBA" id="ARBA00022741"/>
    </source>
</evidence>
<dbReference type="Pfam" id="PF00005">
    <property type="entry name" value="ABC_tran"/>
    <property type="match status" value="1"/>
</dbReference>
<dbReference type="Gene3D" id="3.40.50.300">
    <property type="entry name" value="P-loop containing nucleotide triphosphate hydrolases"/>
    <property type="match status" value="1"/>
</dbReference>
<dbReference type="GO" id="GO:0005524">
    <property type="term" value="F:ATP binding"/>
    <property type="evidence" value="ECO:0007669"/>
    <property type="project" value="UniProtKB-KW"/>
</dbReference>
<dbReference type="PANTHER" id="PTHR43423:SF1">
    <property type="entry name" value="ABC TRANSPORTER I FAMILY MEMBER 17"/>
    <property type="match status" value="1"/>
</dbReference>
<keyword evidence="1" id="KW-0813">Transport</keyword>
<dbReference type="PROSITE" id="PS00211">
    <property type="entry name" value="ABC_TRANSPORTER_1"/>
    <property type="match status" value="1"/>
</dbReference>
<dbReference type="InterPro" id="IPR003593">
    <property type="entry name" value="AAA+_ATPase"/>
</dbReference>
<name>A0AAW8U9H9_9ENTE</name>
<feature type="domain" description="ABC transporter" evidence="5">
    <location>
        <begin position="6"/>
        <end position="217"/>
    </location>
</feature>
<dbReference type="InterPro" id="IPR017871">
    <property type="entry name" value="ABC_transporter-like_CS"/>
</dbReference>
<protein>
    <submittedName>
        <fullName evidence="6">ATP-binding cassette domain-containing protein</fullName>
    </submittedName>
</protein>
<organism evidence="6 7">
    <name type="scientific">Vagococcus carniphilus</name>
    <dbReference type="NCBI Taxonomy" id="218144"/>
    <lineage>
        <taxon>Bacteria</taxon>
        <taxon>Bacillati</taxon>
        <taxon>Bacillota</taxon>
        <taxon>Bacilli</taxon>
        <taxon>Lactobacillales</taxon>
        <taxon>Enterococcaceae</taxon>
        <taxon>Vagococcus</taxon>
    </lineage>
</organism>
<gene>
    <name evidence="6" type="ORF">P7H70_12580</name>
</gene>
<evidence type="ECO:0000313" key="7">
    <source>
        <dbReference type="Proteomes" id="UP001268577"/>
    </source>
</evidence>
<dbReference type="InterPro" id="IPR003439">
    <property type="entry name" value="ABC_transporter-like_ATP-bd"/>
</dbReference>
<dbReference type="GO" id="GO:0016887">
    <property type="term" value="F:ATP hydrolysis activity"/>
    <property type="evidence" value="ECO:0007669"/>
    <property type="project" value="InterPro"/>
</dbReference>
<evidence type="ECO:0000256" key="4">
    <source>
        <dbReference type="ARBA" id="ARBA00022840"/>
    </source>
</evidence>
<accession>A0AAW8U9H9</accession>
<dbReference type="Proteomes" id="UP001268577">
    <property type="component" value="Unassembled WGS sequence"/>
</dbReference>
<dbReference type="AlphaFoldDB" id="A0AAW8U9H9"/>
<evidence type="ECO:0000313" key="6">
    <source>
        <dbReference type="EMBL" id="MDT2834874.1"/>
    </source>
</evidence>